<proteinExistence type="predicted"/>
<feature type="transmembrane region" description="Helical" evidence="6">
    <location>
        <begin position="313"/>
        <end position="334"/>
    </location>
</feature>
<keyword evidence="4 6" id="KW-1133">Transmembrane helix</keyword>
<dbReference type="GO" id="GO:0005886">
    <property type="term" value="C:plasma membrane"/>
    <property type="evidence" value="ECO:0007669"/>
    <property type="project" value="UniProtKB-SubCell"/>
</dbReference>
<dbReference type="PANTHER" id="PTHR34820:SF4">
    <property type="entry name" value="INNER MEMBRANE PROTEIN YEBZ"/>
    <property type="match status" value="1"/>
</dbReference>
<dbReference type="Proteomes" id="UP000545493">
    <property type="component" value="Unassembled WGS sequence"/>
</dbReference>
<dbReference type="InterPro" id="IPR032694">
    <property type="entry name" value="CopC/D"/>
</dbReference>
<evidence type="ECO:0000256" key="3">
    <source>
        <dbReference type="ARBA" id="ARBA00022692"/>
    </source>
</evidence>
<sequence length="340" mass="34953">MARTETTPSMRLAPLLSVLTGALAGVLVGVALTATAPVSGVANVSEVVSVGLPIARVLLNIAAAATVGLGLLSVLVGYDRPRITEPVLTVARRAAVAAALLWALAALVTLVLQTAEYRPADTSVSTGDIAEYVGAAAAGKALLIVAAFALVQVGVGLLAVRRGERVPPEVRVGLGLFALLALPVTGHSSDWSLHDYTLISLELHVLAAIAWVGGLGALAVLLPANRVLLAHALPRFSRLATLCLLITAGTGVFNGVVQIVLAPGTNLWSALFTTPYGVLVLLKFLAAGLIAALGGYVRLKLLPGIVRHHRTTVAMWLTLELTVMGLALGFATVLTRTPVG</sequence>
<feature type="domain" description="Copper resistance protein D" evidence="7">
    <location>
        <begin position="231"/>
        <end position="334"/>
    </location>
</feature>
<evidence type="ECO:0000313" key="8">
    <source>
        <dbReference type="EMBL" id="NIJ14455.1"/>
    </source>
</evidence>
<keyword evidence="9" id="KW-1185">Reference proteome</keyword>
<evidence type="ECO:0000256" key="4">
    <source>
        <dbReference type="ARBA" id="ARBA00022989"/>
    </source>
</evidence>
<evidence type="ECO:0000256" key="2">
    <source>
        <dbReference type="ARBA" id="ARBA00022475"/>
    </source>
</evidence>
<evidence type="ECO:0000256" key="5">
    <source>
        <dbReference type="ARBA" id="ARBA00023136"/>
    </source>
</evidence>
<protein>
    <submittedName>
        <fullName evidence="8">Putative copper resistance protein D</fullName>
    </submittedName>
</protein>
<comment type="caution">
    <text evidence="8">The sequence shown here is derived from an EMBL/GenBank/DDBJ whole genome shotgun (WGS) entry which is preliminary data.</text>
</comment>
<name>A0A7X5ZTL8_9PSEU</name>
<feature type="transmembrane region" description="Helical" evidence="6">
    <location>
        <begin position="132"/>
        <end position="160"/>
    </location>
</feature>
<dbReference type="EMBL" id="JAAOYM010000002">
    <property type="protein sequence ID" value="NIJ14455.1"/>
    <property type="molecule type" value="Genomic_DNA"/>
</dbReference>
<feature type="transmembrane region" description="Helical" evidence="6">
    <location>
        <begin position="57"/>
        <end position="78"/>
    </location>
</feature>
<dbReference type="RefSeq" id="WP_167176630.1">
    <property type="nucleotide sequence ID" value="NZ_JAAOYM010000002.1"/>
</dbReference>
<feature type="transmembrane region" description="Helical" evidence="6">
    <location>
        <begin position="236"/>
        <end position="261"/>
    </location>
</feature>
<gene>
    <name evidence="8" type="ORF">FHU38_004856</name>
</gene>
<organism evidence="8 9">
    <name type="scientific">Saccharomonospora amisosensis</name>
    <dbReference type="NCBI Taxonomy" id="1128677"/>
    <lineage>
        <taxon>Bacteria</taxon>
        <taxon>Bacillati</taxon>
        <taxon>Actinomycetota</taxon>
        <taxon>Actinomycetes</taxon>
        <taxon>Pseudonocardiales</taxon>
        <taxon>Pseudonocardiaceae</taxon>
        <taxon>Saccharomonospora</taxon>
    </lineage>
</organism>
<dbReference type="Pfam" id="PF05425">
    <property type="entry name" value="CopD"/>
    <property type="match status" value="1"/>
</dbReference>
<dbReference type="GO" id="GO:0006825">
    <property type="term" value="P:copper ion transport"/>
    <property type="evidence" value="ECO:0007669"/>
    <property type="project" value="InterPro"/>
</dbReference>
<feature type="transmembrane region" description="Helical" evidence="6">
    <location>
        <begin position="203"/>
        <end position="224"/>
    </location>
</feature>
<accession>A0A7X5ZTL8</accession>
<feature type="transmembrane region" description="Helical" evidence="6">
    <location>
        <begin position="172"/>
        <end position="191"/>
    </location>
</feature>
<dbReference type="AlphaFoldDB" id="A0A7X5ZTL8"/>
<dbReference type="InterPro" id="IPR008457">
    <property type="entry name" value="Cu-R_CopD_dom"/>
</dbReference>
<feature type="transmembrane region" description="Helical" evidence="6">
    <location>
        <begin position="267"/>
        <end position="293"/>
    </location>
</feature>
<keyword evidence="3 6" id="KW-0812">Transmembrane</keyword>
<evidence type="ECO:0000256" key="6">
    <source>
        <dbReference type="SAM" id="Phobius"/>
    </source>
</evidence>
<reference evidence="8 9" key="1">
    <citation type="submission" date="2020-03" db="EMBL/GenBank/DDBJ databases">
        <title>Sequencing the genomes of 1000 actinobacteria strains.</title>
        <authorList>
            <person name="Klenk H.-P."/>
        </authorList>
    </citation>
    <scope>NUCLEOTIDE SEQUENCE [LARGE SCALE GENOMIC DNA]</scope>
    <source>
        <strain evidence="8 9">DSM 45685</strain>
    </source>
</reference>
<keyword evidence="5 6" id="KW-0472">Membrane</keyword>
<evidence type="ECO:0000256" key="1">
    <source>
        <dbReference type="ARBA" id="ARBA00004651"/>
    </source>
</evidence>
<evidence type="ECO:0000313" key="9">
    <source>
        <dbReference type="Proteomes" id="UP000545493"/>
    </source>
</evidence>
<evidence type="ECO:0000259" key="7">
    <source>
        <dbReference type="Pfam" id="PF05425"/>
    </source>
</evidence>
<dbReference type="PANTHER" id="PTHR34820">
    <property type="entry name" value="INNER MEMBRANE PROTEIN YEBZ"/>
    <property type="match status" value="1"/>
</dbReference>
<keyword evidence="2" id="KW-1003">Cell membrane</keyword>
<comment type="subcellular location">
    <subcellularLocation>
        <location evidence="1">Cell membrane</location>
        <topology evidence="1">Multi-pass membrane protein</topology>
    </subcellularLocation>
</comment>
<feature type="transmembrane region" description="Helical" evidence="6">
    <location>
        <begin position="90"/>
        <end position="112"/>
    </location>
</feature>